<dbReference type="InterPro" id="IPR017871">
    <property type="entry name" value="ABC_transporter-like_CS"/>
</dbReference>
<dbReference type="NCBIfam" id="NF008453">
    <property type="entry name" value="PRK11308.1"/>
    <property type="match status" value="2"/>
</dbReference>
<gene>
    <name evidence="7" type="ORF">CVM52_00965</name>
</gene>
<dbReference type="GO" id="GO:0005886">
    <property type="term" value="C:plasma membrane"/>
    <property type="evidence" value="ECO:0007669"/>
    <property type="project" value="UniProtKB-SubCell"/>
</dbReference>
<dbReference type="OrthoDB" id="9802264at2"/>
<keyword evidence="5 7" id="KW-0067">ATP-binding</keyword>
<evidence type="ECO:0000256" key="4">
    <source>
        <dbReference type="ARBA" id="ARBA00022741"/>
    </source>
</evidence>
<dbReference type="Pfam" id="PF00005">
    <property type="entry name" value="ABC_tran"/>
    <property type="match status" value="2"/>
</dbReference>
<feature type="domain" description="ABC transporter" evidence="6">
    <location>
        <begin position="275"/>
        <end position="523"/>
    </location>
</feature>
<evidence type="ECO:0000256" key="1">
    <source>
        <dbReference type="ARBA" id="ARBA00004417"/>
    </source>
</evidence>
<evidence type="ECO:0000313" key="7">
    <source>
        <dbReference type="EMBL" id="PJE38727.1"/>
    </source>
</evidence>
<dbReference type="FunFam" id="3.40.50.300:FF:000016">
    <property type="entry name" value="Oligopeptide ABC transporter ATP-binding component"/>
    <property type="match status" value="1"/>
</dbReference>
<organism evidence="7 8">
    <name type="scientific">Pseudooceanicola lipolyticus</name>
    <dbReference type="NCBI Taxonomy" id="2029104"/>
    <lineage>
        <taxon>Bacteria</taxon>
        <taxon>Pseudomonadati</taxon>
        <taxon>Pseudomonadota</taxon>
        <taxon>Alphaproteobacteria</taxon>
        <taxon>Rhodobacterales</taxon>
        <taxon>Paracoccaceae</taxon>
        <taxon>Pseudooceanicola</taxon>
    </lineage>
</organism>
<evidence type="ECO:0000256" key="2">
    <source>
        <dbReference type="ARBA" id="ARBA00005417"/>
    </source>
</evidence>
<dbReference type="Pfam" id="PF08352">
    <property type="entry name" value="oligo_HPY"/>
    <property type="match status" value="2"/>
</dbReference>
<name>A0A2M8J7H4_9RHOB</name>
<keyword evidence="3" id="KW-0813">Transport</keyword>
<dbReference type="PANTHER" id="PTHR43776">
    <property type="entry name" value="TRANSPORT ATP-BINDING PROTEIN"/>
    <property type="match status" value="1"/>
</dbReference>
<feature type="domain" description="ABC transporter" evidence="6">
    <location>
        <begin position="4"/>
        <end position="255"/>
    </location>
</feature>
<dbReference type="InterPro" id="IPR003593">
    <property type="entry name" value="AAA+_ATPase"/>
</dbReference>
<dbReference type="AlphaFoldDB" id="A0A2M8J7H4"/>
<dbReference type="GO" id="GO:0016887">
    <property type="term" value="F:ATP hydrolysis activity"/>
    <property type="evidence" value="ECO:0007669"/>
    <property type="project" value="InterPro"/>
</dbReference>
<dbReference type="GO" id="GO:0015833">
    <property type="term" value="P:peptide transport"/>
    <property type="evidence" value="ECO:0007669"/>
    <property type="project" value="InterPro"/>
</dbReference>
<proteinExistence type="inferred from homology"/>
<dbReference type="CDD" id="cd03257">
    <property type="entry name" value="ABC_NikE_OppD_transporters"/>
    <property type="match status" value="2"/>
</dbReference>
<reference evidence="7 8" key="1">
    <citation type="journal article" date="2018" name="Int. J. Syst. Evol. Microbiol.">
        <title>Pseudooceanicola lipolyticus sp. nov., a marine alphaproteobacterium, reclassification of Oceanicola flagellatus as Pseudooceanicola flagellatus comb. nov. and emended description of the genus Pseudooceanicola.</title>
        <authorList>
            <person name="Huang M.-M."/>
            <person name="Guo L.-L."/>
            <person name="Wu Y.-H."/>
            <person name="Lai Q.-L."/>
            <person name="Shao Z.-Z."/>
            <person name="Wang C.-S."/>
            <person name="Wu M."/>
            <person name="Xu X.-W."/>
        </authorList>
    </citation>
    <scope>NUCLEOTIDE SEQUENCE [LARGE SCALE GENOMIC DNA]</scope>
    <source>
        <strain evidence="7 8">157</strain>
    </source>
</reference>
<accession>A0A2M8J7H4</accession>
<dbReference type="InterPro" id="IPR027417">
    <property type="entry name" value="P-loop_NTPase"/>
</dbReference>
<dbReference type="InterPro" id="IPR003439">
    <property type="entry name" value="ABC_transporter-like_ATP-bd"/>
</dbReference>
<dbReference type="SMART" id="SM00382">
    <property type="entry name" value="AAA"/>
    <property type="match status" value="2"/>
</dbReference>
<evidence type="ECO:0000256" key="5">
    <source>
        <dbReference type="ARBA" id="ARBA00022840"/>
    </source>
</evidence>
<evidence type="ECO:0000313" key="8">
    <source>
        <dbReference type="Proteomes" id="UP000231553"/>
    </source>
</evidence>
<keyword evidence="4" id="KW-0547">Nucleotide-binding</keyword>
<dbReference type="SUPFAM" id="SSF52540">
    <property type="entry name" value="P-loop containing nucleoside triphosphate hydrolases"/>
    <property type="match status" value="2"/>
</dbReference>
<dbReference type="Gene3D" id="3.40.50.300">
    <property type="entry name" value="P-loop containing nucleotide triphosphate hydrolases"/>
    <property type="match status" value="2"/>
</dbReference>
<dbReference type="InterPro" id="IPR050319">
    <property type="entry name" value="ABC_transp_ATP-bind"/>
</dbReference>
<protein>
    <submittedName>
        <fullName evidence="7">Microcin ABC transporter ATP-binding protein</fullName>
    </submittedName>
</protein>
<comment type="subcellular location">
    <subcellularLocation>
        <location evidence="1">Cell inner membrane</location>
        <topology evidence="1">Peripheral membrane protein</topology>
    </subcellularLocation>
</comment>
<dbReference type="PROSITE" id="PS00211">
    <property type="entry name" value="ABC_TRANSPORTER_1"/>
    <property type="match status" value="2"/>
</dbReference>
<dbReference type="EMBL" id="PGTB01000001">
    <property type="protein sequence ID" value="PJE38727.1"/>
    <property type="molecule type" value="Genomic_DNA"/>
</dbReference>
<dbReference type="Proteomes" id="UP000231553">
    <property type="component" value="Unassembled WGS sequence"/>
</dbReference>
<dbReference type="NCBIfam" id="NF007739">
    <property type="entry name" value="PRK10419.1"/>
    <property type="match status" value="2"/>
</dbReference>
<evidence type="ECO:0000259" key="6">
    <source>
        <dbReference type="PROSITE" id="PS50893"/>
    </source>
</evidence>
<dbReference type="GO" id="GO:0005524">
    <property type="term" value="F:ATP binding"/>
    <property type="evidence" value="ECO:0007669"/>
    <property type="project" value="UniProtKB-KW"/>
</dbReference>
<comment type="caution">
    <text evidence="7">The sequence shown here is derived from an EMBL/GenBank/DDBJ whole genome shotgun (WGS) entry which is preliminary data.</text>
</comment>
<dbReference type="GO" id="GO:0055085">
    <property type="term" value="P:transmembrane transport"/>
    <property type="evidence" value="ECO:0007669"/>
    <property type="project" value="UniProtKB-ARBA"/>
</dbReference>
<dbReference type="PANTHER" id="PTHR43776:SF7">
    <property type="entry name" value="D,D-DIPEPTIDE TRANSPORT ATP-BINDING PROTEIN DDPF-RELATED"/>
    <property type="match status" value="1"/>
</dbReference>
<keyword evidence="8" id="KW-1185">Reference proteome</keyword>
<comment type="similarity">
    <text evidence="2">Belongs to the ABC transporter superfamily.</text>
</comment>
<dbReference type="PROSITE" id="PS50893">
    <property type="entry name" value="ABC_TRANSPORTER_2"/>
    <property type="match status" value="2"/>
</dbReference>
<dbReference type="InterPro" id="IPR013563">
    <property type="entry name" value="Oligopep_ABC_C"/>
</dbReference>
<evidence type="ECO:0000256" key="3">
    <source>
        <dbReference type="ARBA" id="ARBA00022448"/>
    </source>
</evidence>
<sequence length="549" mass="60197">MTLLTVDSLSIALPKGADRARAVSKVSFNIEPDQIVCLVGESGSGKSMIAHALLGLLPPMVHADGGRILFEDADLLTAGAERMRSLRGAGISMIFQEPLTALNPLKKVGAQVAEAIRVHTLRLPKAEISTRVQELFEQVGLPDPARLAGAFPFQLSGGQRQRVMIAMALSNNPRLLIADEPTTALDVTTQRQILDLIRRLQRERGMGVLFITHDIGVVADIADRVVVLRQGEVVEQGAAAEVLHSPRCDYTRMLLEAVPGKGAFRHRPDAPEPLLEIKALEKTFVTRQGMFSPPRRVVAAENVCCRLDRGDTLAVVGESGSGKSTLARMILRLIEPDGGAILYCGRNVRNMNRHALRNFRRRAQIVFQDPYASLDPRLPVGESIVRGPMAFGTSRHEATAEARRWLDRVGLGPQAFGRFPHEFSGGQRQRVCIARALALKPEFLIADEAVSALDVSVQAQVLDLLSELKAEIGLSMLFITHDLRVAREIADRVVVMSRGRIVEQNETQALFERPQDPYTRRLLDAVPGREFFAGRSAPDQSQFLNGAIA</sequence>